<reference evidence="2" key="1">
    <citation type="journal article" date="2019" name="Int. J. Syst. Evol. Microbiol.">
        <title>The Global Catalogue of Microorganisms (GCM) 10K type strain sequencing project: providing services to taxonomists for standard genome sequencing and annotation.</title>
        <authorList>
            <consortium name="The Broad Institute Genomics Platform"/>
            <consortium name="The Broad Institute Genome Sequencing Center for Infectious Disease"/>
            <person name="Wu L."/>
            <person name="Ma J."/>
        </authorList>
    </citation>
    <scope>NUCLEOTIDE SEQUENCE [LARGE SCALE GENOMIC DNA]</scope>
    <source>
        <strain evidence="2">NBRC 112416</strain>
    </source>
</reference>
<dbReference type="Gene3D" id="3.50.50.100">
    <property type="match status" value="1"/>
</dbReference>
<comment type="caution">
    <text evidence="1">The sequence shown here is derived from an EMBL/GenBank/DDBJ whole genome shotgun (WGS) entry which is preliminary data.</text>
</comment>
<dbReference type="Proteomes" id="UP001156691">
    <property type="component" value="Unassembled WGS sequence"/>
</dbReference>
<dbReference type="EMBL" id="BSNS01000011">
    <property type="protein sequence ID" value="GLQ55119.1"/>
    <property type="molecule type" value="Genomic_DNA"/>
</dbReference>
<gene>
    <name evidence="1" type="ORF">GCM10010862_23780</name>
</gene>
<name>A0ABQ5W4X8_9HYPH</name>
<proteinExistence type="predicted"/>
<sequence>MRLRRSRRSSGQDGGVAFIAQPQIPPRNVNWSFSGAWVHAAKVGFEQYFLHKIRTGHSEPFYERLALQVLGIDKLKEVRVEDETAN</sequence>
<protein>
    <submittedName>
        <fullName evidence="1">Uncharacterized protein</fullName>
    </submittedName>
</protein>
<organism evidence="1 2">
    <name type="scientific">Devosia nitrariae</name>
    <dbReference type="NCBI Taxonomy" id="2071872"/>
    <lineage>
        <taxon>Bacteria</taxon>
        <taxon>Pseudomonadati</taxon>
        <taxon>Pseudomonadota</taxon>
        <taxon>Alphaproteobacteria</taxon>
        <taxon>Hyphomicrobiales</taxon>
        <taxon>Devosiaceae</taxon>
        <taxon>Devosia</taxon>
    </lineage>
</organism>
<keyword evidence="2" id="KW-1185">Reference proteome</keyword>
<evidence type="ECO:0000313" key="2">
    <source>
        <dbReference type="Proteomes" id="UP001156691"/>
    </source>
</evidence>
<evidence type="ECO:0000313" key="1">
    <source>
        <dbReference type="EMBL" id="GLQ55119.1"/>
    </source>
</evidence>
<accession>A0ABQ5W4X8</accession>